<protein>
    <recommendedName>
        <fullName evidence="3">protein O-GlcNAc transferase</fullName>
        <ecNumber evidence="3">2.4.1.255</ecNumber>
    </recommendedName>
</protein>
<dbReference type="GO" id="GO:0097363">
    <property type="term" value="F:protein O-acetylglucosaminyltransferase activity"/>
    <property type="evidence" value="ECO:0007669"/>
    <property type="project" value="UniProtKB-EC"/>
</dbReference>
<evidence type="ECO:0000256" key="9">
    <source>
        <dbReference type="SAM" id="MobiDB-lite"/>
    </source>
</evidence>
<dbReference type="Proteomes" id="UP000320176">
    <property type="component" value="Unassembled WGS sequence"/>
</dbReference>
<dbReference type="Pfam" id="PF13432">
    <property type="entry name" value="TPR_16"/>
    <property type="match status" value="2"/>
</dbReference>
<keyword evidence="7 8" id="KW-0802">TPR repeat</keyword>
<evidence type="ECO:0000256" key="1">
    <source>
        <dbReference type="ARBA" id="ARBA00004922"/>
    </source>
</evidence>
<evidence type="ECO:0000313" key="11">
    <source>
        <dbReference type="EMBL" id="TWU05751.1"/>
    </source>
</evidence>
<dbReference type="Pfam" id="PF14559">
    <property type="entry name" value="TPR_19"/>
    <property type="match status" value="2"/>
</dbReference>
<feature type="repeat" description="TPR" evidence="8">
    <location>
        <begin position="106"/>
        <end position="139"/>
    </location>
</feature>
<feature type="repeat" description="TPR" evidence="8">
    <location>
        <begin position="310"/>
        <end position="343"/>
    </location>
</feature>
<keyword evidence="5" id="KW-0808">Transferase</keyword>
<dbReference type="RefSeq" id="WP_146518948.1">
    <property type="nucleotide sequence ID" value="NZ_CP151726.1"/>
</dbReference>
<sequence>MSKAKKKKRKVRRPAAGGVSSTGKCSVGQCSVGQCSVGQCSVEGALQLHRAGDLGGAKAIYCEVIQREPTNADAWHLLGMTLHAGGEDEQALECLAQADALVPGHPELLANLGWVYRSLGRYEPACDVLERAIKADPSSVPARCSLGAVFSELGQVDDAEQQYQAALAIDPGHCVALMNLGNLRQSQGRSRDAEQLYREVLSRNPGDSLVMMNLGEALRQQGKWDLAIEMLTGALRVNPMLVQAAVGLGRTLQAARRLAESESIFRQVIRQRGDYAKAYHYLGKTLLDAGDAEAAQAEIRHALELDPRDAFAVCTLGFVRLEMGQRDEAAECFSRAIELNPDLSEAAGTLLYLRSTDPGVEPAELFHQHCQWGQRYGEWPKVSIGERDMRADRRLKIGYVSPDFRNHAIASYIMPVMKSHDGECVEVYCYAEVASPDHVTEQLMRHADHWRFTNGLSDDQVAQQVVEDGIDILVDLAGHTSKNRLLVFARRPAPVQMTWLGYPNTTGLKAIDYRLTCQTQDPEGEETWHVEQLLRLPGGSFCFSVPENAPAVHPTPAMNAGHVTFGALHRPIKITDSVRDLWAAVMHAVPGSKLLVFNTRFTQSAASDLRDGLIARGVSAERMEIRSRYDGASYLETYHEIDIALDVFPWAGGTTTLEALWMGVPVLAMYGDRRSARSTAAIVENVGHGAWVARSTAQYVQLAAKLASDWNALQASRARLRTDVQSTIVDAKRFTASLENAYRDAWRLICADCFRTDPRKPFRANVL</sequence>
<feature type="repeat" description="TPR" evidence="8">
    <location>
        <begin position="72"/>
        <end position="105"/>
    </location>
</feature>
<dbReference type="PANTHER" id="PTHR44835:SF1">
    <property type="entry name" value="PROTEIN O-GLCNAC TRANSFERASE"/>
    <property type="match status" value="1"/>
</dbReference>
<comment type="similarity">
    <text evidence="2">Belongs to the glycosyltransferase 41 family. O-GlcNAc transferase subfamily.</text>
</comment>
<dbReference type="PROSITE" id="PS50005">
    <property type="entry name" value="TPR"/>
    <property type="match status" value="7"/>
</dbReference>
<dbReference type="EC" id="2.4.1.255" evidence="3"/>
<dbReference type="InterPro" id="IPR051939">
    <property type="entry name" value="Glycosyltr_41/O-GlcNAc_trsf"/>
</dbReference>
<dbReference type="InterPro" id="IPR019734">
    <property type="entry name" value="TPR_rpt"/>
</dbReference>
<feature type="region of interest" description="Disordered" evidence="9">
    <location>
        <begin position="1"/>
        <end position="26"/>
    </location>
</feature>
<accession>A0A5C6B2J4</accession>
<evidence type="ECO:0000256" key="8">
    <source>
        <dbReference type="PROSITE-ProRule" id="PRU00339"/>
    </source>
</evidence>
<feature type="repeat" description="TPR" evidence="8">
    <location>
        <begin position="208"/>
        <end position="241"/>
    </location>
</feature>
<dbReference type="SMART" id="SM00028">
    <property type="entry name" value="TPR"/>
    <property type="match status" value="8"/>
</dbReference>
<evidence type="ECO:0000259" key="10">
    <source>
        <dbReference type="Pfam" id="PF13844"/>
    </source>
</evidence>
<dbReference type="InterPro" id="IPR011990">
    <property type="entry name" value="TPR-like_helical_dom_sf"/>
</dbReference>
<keyword evidence="12" id="KW-1185">Reference proteome</keyword>
<evidence type="ECO:0000256" key="2">
    <source>
        <dbReference type="ARBA" id="ARBA00005386"/>
    </source>
</evidence>
<dbReference type="OrthoDB" id="9777890at2"/>
<dbReference type="AlphaFoldDB" id="A0A5C6B2J4"/>
<comment type="caution">
    <text evidence="11">The sequence shown here is derived from an EMBL/GenBank/DDBJ whole genome shotgun (WGS) entry which is preliminary data.</text>
</comment>
<keyword evidence="6" id="KW-0677">Repeat</keyword>
<name>A0A5C6B2J4_9BACT</name>
<feature type="repeat" description="TPR" evidence="8">
    <location>
        <begin position="276"/>
        <end position="309"/>
    </location>
</feature>
<dbReference type="SUPFAM" id="SSF48452">
    <property type="entry name" value="TPR-like"/>
    <property type="match status" value="2"/>
</dbReference>
<dbReference type="Gene3D" id="3.40.50.2000">
    <property type="entry name" value="Glycogen Phosphorylase B"/>
    <property type="match status" value="1"/>
</dbReference>
<feature type="repeat" description="TPR" evidence="8">
    <location>
        <begin position="174"/>
        <end position="207"/>
    </location>
</feature>
<feature type="domain" description="O-GlcNAc transferase C-terminal" evidence="10">
    <location>
        <begin position="567"/>
        <end position="738"/>
    </location>
</feature>
<proteinExistence type="inferred from homology"/>
<feature type="repeat" description="TPR" evidence="8">
    <location>
        <begin position="140"/>
        <end position="173"/>
    </location>
</feature>
<keyword evidence="4" id="KW-0328">Glycosyltransferase</keyword>
<dbReference type="Gene3D" id="1.25.40.10">
    <property type="entry name" value="Tetratricopeptide repeat domain"/>
    <property type="match status" value="3"/>
</dbReference>
<dbReference type="InterPro" id="IPR029489">
    <property type="entry name" value="OGT/SEC/SPY_C"/>
</dbReference>
<dbReference type="Gene3D" id="3.40.50.11380">
    <property type="match status" value="1"/>
</dbReference>
<evidence type="ECO:0000313" key="12">
    <source>
        <dbReference type="Proteomes" id="UP000320176"/>
    </source>
</evidence>
<dbReference type="Pfam" id="PF13844">
    <property type="entry name" value="Glyco_transf_41"/>
    <property type="match status" value="2"/>
</dbReference>
<evidence type="ECO:0000256" key="7">
    <source>
        <dbReference type="ARBA" id="ARBA00022803"/>
    </source>
</evidence>
<reference evidence="11 12" key="1">
    <citation type="submission" date="2019-02" db="EMBL/GenBank/DDBJ databases">
        <title>Deep-cultivation of Planctomycetes and their phenomic and genomic characterization uncovers novel biology.</title>
        <authorList>
            <person name="Wiegand S."/>
            <person name="Jogler M."/>
            <person name="Boedeker C."/>
            <person name="Pinto D."/>
            <person name="Vollmers J."/>
            <person name="Rivas-Marin E."/>
            <person name="Kohn T."/>
            <person name="Peeters S.H."/>
            <person name="Heuer A."/>
            <person name="Rast P."/>
            <person name="Oberbeckmann S."/>
            <person name="Bunk B."/>
            <person name="Jeske O."/>
            <person name="Meyerdierks A."/>
            <person name="Storesund J.E."/>
            <person name="Kallscheuer N."/>
            <person name="Luecker S."/>
            <person name="Lage O.M."/>
            <person name="Pohl T."/>
            <person name="Merkel B.J."/>
            <person name="Hornburger P."/>
            <person name="Mueller R.-W."/>
            <person name="Bruemmer F."/>
            <person name="Labrenz M."/>
            <person name="Spormann A.M."/>
            <person name="Op Den Camp H."/>
            <person name="Overmann J."/>
            <person name="Amann R."/>
            <person name="Jetten M.S.M."/>
            <person name="Mascher T."/>
            <person name="Medema M.H."/>
            <person name="Devos D.P."/>
            <person name="Kaster A.-K."/>
            <person name="Ovreas L."/>
            <person name="Rohde M."/>
            <person name="Galperin M.Y."/>
            <person name="Jogler C."/>
        </authorList>
    </citation>
    <scope>NUCLEOTIDE SEQUENCE [LARGE SCALE GENOMIC DNA]</scope>
    <source>
        <strain evidence="11 12">Pla52n</strain>
    </source>
</reference>
<evidence type="ECO:0000256" key="6">
    <source>
        <dbReference type="ARBA" id="ARBA00022737"/>
    </source>
</evidence>
<organism evidence="11 12">
    <name type="scientific">Stieleria varia</name>
    <dbReference type="NCBI Taxonomy" id="2528005"/>
    <lineage>
        <taxon>Bacteria</taxon>
        <taxon>Pseudomonadati</taxon>
        <taxon>Planctomycetota</taxon>
        <taxon>Planctomycetia</taxon>
        <taxon>Pirellulales</taxon>
        <taxon>Pirellulaceae</taxon>
        <taxon>Stieleria</taxon>
    </lineage>
</organism>
<gene>
    <name evidence="11" type="primary">acsC</name>
    <name evidence="11" type="ORF">Pla52n_14660</name>
</gene>
<evidence type="ECO:0000256" key="5">
    <source>
        <dbReference type="ARBA" id="ARBA00022679"/>
    </source>
</evidence>
<dbReference type="EMBL" id="SJPN01000002">
    <property type="protein sequence ID" value="TWU05751.1"/>
    <property type="molecule type" value="Genomic_DNA"/>
</dbReference>
<evidence type="ECO:0000256" key="4">
    <source>
        <dbReference type="ARBA" id="ARBA00022676"/>
    </source>
</evidence>
<feature type="compositionally biased region" description="Basic residues" evidence="9">
    <location>
        <begin position="1"/>
        <end position="13"/>
    </location>
</feature>
<dbReference type="PANTHER" id="PTHR44835">
    <property type="entry name" value="UDP-N-ACETYLGLUCOSAMINE--PEPTIDE N-ACETYLGLUCOSAMINYLTRANSFERASE SPINDLY-RELATED"/>
    <property type="match status" value="1"/>
</dbReference>
<feature type="domain" description="O-GlcNAc transferase C-terminal" evidence="10">
    <location>
        <begin position="388"/>
        <end position="537"/>
    </location>
</feature>
<evidence type="ECO:0000256" key="3">
    <source>
        <dbReference type="ARBA" id="ARBA00011970"/>
    </source>
</evidence>
<dbReference type="PROSITE" id="PS50293">
    <property type="entry name" value="TPR_REGION"/>
    <property type="match status" value="2"/>
</dbReference>
<comment type="pathway">
    <text evidence="1">Protein modification; protein glycosylation.</text>
</comment>